<proteinExistence type="predicted"/>
<keyword evidence="5" id="KW-0671">Queuosine biosynthesis</keyword>
<dbReference type="InterPro" id="IPR017900">
    <property type="entry name" value="4Fe4S_Fe_S_CS"/>
</dbReference>
<keyword evidence="4" id="KW-0479">Metal-binding</keyword>
<dbReference type="PROSITE" id="PS51379">
    <property type="entry name" value="4FE4S_FER_2"/>
    <property type="match status" value="1"/>
</dbReference>
<dbReference type="KEGG" id="cte:CT0322"/>
<evidence type="ECO:0000256" key="5">
    <source>
        <dbReference type="ARBA" id="ARBA00022785"/>
    </source>
</evidence>
<gene>
    <name evidence="10" type="ordered locus">CT0322</name>
</gene>
<evidence type="ECO:0000313" key="10">
    <source>
        <dbReference type="EMBL" id="AAM71568.1"/>
    </source>
</evidence>
<dbReference type="eggNOG" id="COG1600">
    <property type="taxonomic scope" value="Bacteria"/>
</dbReference>
<dbReference type="InterPro" id="IPR013542">
    <property type="entry name" value="QueG_DUF1730"/>
</dbReference>
<dbReference type="Proteomes" id="UP000001007">
    <property type="component" value="Chromosome"/>
</dbReference>
<feature type="domain" description="4Fe-4S ferredoxin-type" evidence="9">
    <location>
        <begin position="175"/>
        <end position="204"/>
    </location>
</feature>
<dbReference type="HOGENOM" id="CLU_030790_0_0_10"/>
<keyword evidence="7" id="KW-0408">Iron</keyword>
<protein>
    <submittedName>
        <fullName evidence="10">Iron-sulfur cluster-binding protein</fullName>
    </submittedName>
</protein>
<dbReference type="DNASU" id="1007983"/>
<evidence type="ECO:0000313" key="11">
    <source>
        <dbReference type="Proteomes" id="UP000001007"/>
    </source>
</evidence>
<dbReference type="PANTHER" id="PTHR30002">
    <property type="entry name" value="EPOXYQUEUOSINE REDUCTASE"/>
    <property type="match status" value="1"/>
</dbReference>
<evidence type="ECO:0000256" key="3">
    <source>
        <dbReference type="ARBA" id="ARBA00022694"/>
    </source>
</evidence>
<dbReference type="Gene3D" id="3.30.70.20">
    <property type="match status" value="1"/>
</dbReference>
<evidence type="ECO:0000256" key="6">
    <source>
        <dbReference type="ARBA" id="ARBA00023002"/>
    </source>
</evidence>
<evidence type="ECO:0000256" key="7">
    <source>
        <dbReference type="ARBA" id="ARBA00023004"/>
    </source>
</evidence>
<keyword evidence="2" id="KW-0963">Cytoplasm</keyword>
<evidence type="ECO:0000256" key="2">
    <source>
        <dbReference type="ARBA" id="ARBA00022490"/>
    </source>
</evidence>
<dbReference type="PANTHER" id="PTHR30002:SF4">
    <property type="entry name" value="EPOXYQUEUOSINE REDUCTASE"/>
    <property type="match status" value="1"/>
</dbReference>
<dbReference type="SUPFAM" id="SSF46548">
    <property type="entry name" value="alpha-helical ferredoxin"/>
    <property type="match status" value="1"/>
</dbReference>
<dbReference type="GO" id="GO:0052693">
    <property type="term" value="F:epoxyqueuosine reductase activity"/>
    <property type="evidence" value="ECO:0007669"/>
    <property type="project" value="TreeGrafter"/>
</dbReference>
<evidence type="ECO:0000256" key="1">
    <source>
        <dbReference type="ARBA" id="ARBA00022485"/>
    </source>
</evidence>
<keyword evidence="3" id="KW-0819">tRNA processing</keyword>
<dbReference type="InterPro" id="IPR017896">
    <property type="entry name" value="4Fe4S_Fe-S-bd"/>
</dbReference>
<dbReference type="Pfam" id="PF13484">
    <property type="entry name" value="Fer4_16"/>
    <property type="match status" value="1"/>
</dbReference>
<keyword evidence="6" id="KW-0560">Oxidoreductase</keyword>
<dbReference type="PATRIC" id="fig|194439.7.peg.312"/>
<evidence type="ECO:0000256" key="8">
    <source>
        <dbReference type="ARBA" id="ARBA00023014"/>
    </source>
</evidence>
<name>Q8KFK4_CHLTE</name>
<dbReference type="NCBIfam" id="TIGR00276">
    <property type="entry name" value="tRNA epoxyqueuosine(34) reductase QueG"/>
    <property type="match status" value="1"/>
</dbReference>
<organism evidence="10 11">
    <name type="scientific">Chlorobaculum tepidum (strain ATCC 49652 / DSM 12025 / NBRC 103806 / TLS)</name>
    <name type="common">Chlorobium tepidum</name>
    <dbReference type="NCBI Taxonomy" id="194439"/>
    <lineage>
        <taxon>Bacteria</taxon>
        <taxon>Pseudomonadati</taxon>
        <taxon>Chlorobiota</taxon>
        <taxon>Chlorobiia</taxon>
        <taxon>Chlorobiales</taxon>
        <taxon>Chlorobiaceae</taxon>
        <taxon>Chlorobaculum</taxon>
    </lineage>
</organism>
<dbReference type="GO" id="GO:0046872">
    <property type="term" value="F:metal ion binding"/>
    <property type="evidence" value="ECO:0007669"/>
    <property type="project" value="UniProtKB-KW"/>
</dbReference>
<evidence type="ECO:0000256" key="4">
    <source>
        <dbReference type="ARBA" id="ARBA00022723"/>
    </source>
</evidence>
<dbReference type="STRING" id="194439.CT0322"/>
<keyword evidence="11" id="KW-1185">Reference proteome</keyword>
<sequence>MSEKRLTMKETIRRKALSLGFCAVGFAAADTLNEAMKEYRAMIDEGRHGEMGYLETGLEARANPELLLPGVKSVLSAALPWPAPAKPGAISGYAVIPDYHRVVGELLKELLDFIRSICDHPINGQICVDSSPVLEKEWAEAAGIGRTGKNTLLIVPGYGSRVFLGELLLDLELEPDTPLDWNPCGDCTACLDACPTGALNTPGKLDARRCISYLTIELKRDFTDEEAAMTNGWFYGCDHCLDACPHNANIEATGYPGFEQKKELVNLTPEKALELTHSQFRKRFAGTPALRLGLRRLKRNARAAVANKSQSKS</sequence>
<dbReference type="InterPro" id="IPR004453">
    <property type="entry name" value="QueG"/>
</dbReference>
<keyword evidence="8" id="KW-0411">Iron-sulfur</keyword>
<evidence type="ECO:0000259" key="9">
    <source>
        <dbReference type="PROSITE" id="PS51379"/>
    </source>
</evidence>
<dbReference type="Pfam" id="PF08331">
    <property type="entry name" value="QueG_DUF1730"/>
    <property type="match status" value="1"/>
</dbReference>
<dbReference type="EnsemblBacteria" id="AAM71568">
    <property type="protein sequence ID" value="AAM71568"/>
    <property type="gene ID" value="CT0322"/>
</dbReference>
<dbReference type="OrthoDB" id="9784571at2"/>
<dbReference type="GO" id="GO:0008616">
    <property type="term" value="P:tRNA queuosine(34) biosynthetic process"/>
    <property type="evidence" value="ECO:0007669"/>
    <property type="project" value="UniProtKB-KW"/>
</dbReference>
<dbReference type="AlphaFoldDB" id="Q8KFK4"/>
<accession>Q8KFK4</accession>
<keyword evidence="1" id="KW-0004">4Fe-4S</keyword>
<dbReference type="EMBL" id="AE006470">
    <property type="protein sequence ID" value="AAM71568.1"/>
    <property type="molecule type" value="Genomic_DNA"/>
</dbReference>
<reference evidence="10 11" key="1">
    <citation type="journal article" date="2002" name="Proc. Natl. Acad. Sci. U.S.A.">
        <title>The complete genome sequence of Chlorobium tepidum TLS, a photosynthetic, anaerobic, green-sulfur bacterium.</title>
        <authorList>
            <person name="Eisen J.A."/>
            <person name="Nelson K.E."/>
            <person name="Paulsen I.T."/>
            <person name="Heidelberg J.F."/>
            <person name="Wu M."/>
            <person name="Dodson R.J."/>
            <person name="Deboy R."/>
            <person name="Gwinn M.L."/>
            <person name="Nelson W.C."/>
            <person name="Haft D.H."/>
            <person name="Hickey E.K."/>
            <person name="Peterson J.D."/>
            <person name="Durkin A.S."/>
            <person name="Kolonay J.L."/>
            <person name="Yang F."/>
            <person name="Holt I."/>
            <person name="Umayam L.A."/>
            <person name="Mason T."/>
            <person name="Brenner M."/>
            <person name="Shea T.P."/>
            <person name="Parksey D."/>
            <person name="Nierman W.C."/>
            <person name="Feldblyum T.V."/>
            <person name="Hansen C.L."/>
            <person name="Craven M.B."/>
            <person name="Radune D."/>
            <person name="Vamathevan J."/>
            <person name="Khouri H."/>
            <person name="White O."/>
            <person name="Gruber T.M."/>
            <person name="Ketchum K.A."/>
            <person name="Venter J.C."/>
            <person name="Tettelin H."/>
            <person name="Bryant D.A."/>
            <person name="Fraser C.M."/>
        </authorList>
    </citation>
    <scope>NUCLEOTIDE SEQUENCE [LARGE SCALE GENOMIC DNA]</scope>
    <source>
        <strain evidence="11">ATCC 49652 / DSM 12025 / NBRC 103806 / TLS</strain>
    </source>
</reference>
<dbReference type="GO" id="GO:0051539">
    <property type="term" value="F:4 iron, 4 sulfur cluster binding"/>
    <property type="evidence" value="ECO:0007669"/>
    <property type="project" value="UniProtKB-KW"/>
</dbReference>
<dbReference type="PROSITE" id="PS00198">
    <property type="entry name" value="4FE4S_FER_1"/>
    <property type="match status" value="1"/>
</dbReference>